<evidence type="ECO:0000256" key="1">
    <source>
        <dbReference type="SAM" id="Phobius"/>
    </source>
</evidence>
<reference evidence="2 3" key="1">
    <citation type="journal article" date="2016" name="Nat. Commun.">
        <title>Thousands of microbial genomes shed light on interconnected biogeochemical processes in an aquifer system.</title>
        <authorList>
            <person name="Anantharaman K."/>
            <person name="Brown C.T."/>
            <person name="Hug L.A."/>
            <person name="Sharon I."/>
            <person name="Castelle C.J."/>
            <person name="Probst A.J."/>
            <person name="Thomas B.C."/>
            <person name="Singh A."/>
            <person name="Wilkins M.J."/>
            <person name="Karaoz U."/>
            <person name="Brodie E.L."/>
            <person name="Williams K.H."/>
            <person name="Hubbard S.S."/>
            <person name="Banfield J.F."/>
        </authorList>
    </citation>
    <scope>NUCLEOTIDE SEQUENCE [LARGE SCALE GENOMIC DNA]</scope>
</reference>
<feature type="transmembrane region" description="Helical" evidence="1">
    <location>
        <begin position="133"/>
        <end position="156"/>
    </location>
</feature>
<feature type="transmembrane region" description="Helical" evidence="1">
    <location>
        <begin position="63"/>
        <end position="87"/>
    </location>
</feature>
<feature type="transmembrane region" description="Helical" evidence="1">
    <location>
        <begin position="12"/>
        <end position="28"/>
    </location>
</feature>
<keyword evidence="1" id="KW-0812">Transmembrane</keyword>
<keyword evidence="1" id="KW-1133">Transmembrane helix</keyword>
<feature type="transmembrane region" description="Helical" evidence="1">
    <location>
        <begin position="312"/>
        <end position="336"/>
    </location>
</feature>
<feature type="transmembrane region" description="Helical" evidence="1">
    <location>
        <begin position="550"/>
        <end position="568"/>
    </location>
</feature>
<feature type="transmembrane region" description="Helical" evidence="1">
    <location>
        <begin position="386"/>
        <end position="407"/>
    </location>
</feature>
<feature type="transmembrane region" description="Helical" evidence="1">
    <location>
        <begin position="480"/>
        <end position="499"/>
    </location>
</feature>
<sequence length="715" mass="81633">MEQSRLLSDGKYITLGTILTGLVLFNLWNQTGALLSAISFFFYLAFFGQNLGQKIIPEEKKFWQKIFGVMMLVGLQIVILSVIYWFYRIDKQIVAAVIVFLPASISFIKVKCASPLADLSNDFDWESYAGTKSYLATKLLAILVIGGQILLMATLWDKRFSDTLVSPWTIIGPRFFIVFVITTLGLLWVLQKSKHTASNLLLIILHTTLMLSVALIIFKIGFGFDPFIHRATEKWILERGSIEPKTPYYLGQYVLVILTHLTTKIPLVTIDKIIVPLGAGLLAPLLTYFSLSRAGSKDKLYPAIALLPLLPLNYFSVTTPNNLALLIAYFIFLLIWREKISPQSNTFWLGLVLCLTAVTIHPFVGLPTAVIYFGSRLFKNGNKIKNIIVAVIYPLILALTLPVSFYLNSLRGASGFTLVNPLSHSTNLLLLFAKPHWVWLDRGNFWWQALYIYRGMIKPLFVAAAILGLIMIIKKYKNNLPKFIILSAIGLFISAFILSTSTKFAEVIMYEQNVYAERVLELMLVLLIPGFVLGLREFFIRIKKHGSKQFMTALFFSFLLLISWYFTYPTRDAVAFHTGWSVRGADITTVHFIDNLNQNKKDYIVIANQLLGAAALQEFGFEKYFKTPTGEHYFYSIPTGGPLYQYFRKMIYQQPKRQWMEEAMAIAGVKKAYFVHTNYWAPAAEIRDQATLEANRWWELENGRVWIYEYIKKES</sequence>
<accession>A0A1F6MVZ7</accession>
<gene>
    <name evidence="2" type="ORF">A3G00_04610</name>
</gene>
<feature type="transmembrane region" description="Helical" evidence="1">
    <location>
        <begin position="200"/>
        <end position="222"/>
    </location>
</feature>
<feature type="transmembrane region" description="Helical" evidence="1">
    <location>
        <begin position="273"/>
        <end position="291"/>
    </location>
</feature>
<name>A0A1F6MVZ7_9BACT</name>
<feature type="transmembrane region" description="Helical" evidence="1">
    <location>
        <begin position="451"/>
        <end position="473"/>
    </location>
</feature>
<evidence type="ECO:0008006" key="4">
    <source>
        <dbReference type="Google" id="ProtNLM"/>
    </source>
</evidence>
<comment type="caution">
    <text evidence="2">The sequence shown here is derived from an EMBL/GenBank/DDBJ whole genome shotgun (WGS) entry which is preliminary data.</text>
</comment>
<feature type="transmembrane region" description="Helical" evidence="1">
    <location>
        <begin position="168"/>
        <end position="188"/>
    </location>
</feature>
<proteinExistence type="predicted"/>
<protein>
    <recommendedName>
        <fullName evidence="4">Glycosyltransferase RgtA/B/C/D-like domain-containing protein</fullName>
    </recommendedName>
</protein>
<feature type="transmembrane region" description="Helical" evidence="1">
    <location>
        <begin position="34"/>
        <end position="51"/>
    </location>
</feature>
<feature type="transmembrane region" description="Helical" evidence="1">
    <location>
        <begin position="519"/>
        <end position="538"/>
    </location>
</feature>
<organism evidence="2 3">
    <name type="scientific">Candidatus Magasanikbacteria bacterium RIFCSPLOWO2_12_FULL_43_12</name>
    <dbReference type="NCBI Taxonomy" id="1798692"/>
    <lineage>
        <taxon>Bacteria</taxon>
        <taxon>Candidatus Magasanikiibacteriota</taxon>
    </lineage>
</organism>
<feature type="transmembrane region" description="Helical" evidence="1">
    <location>
        <begin position="93"/>
        <end position="112"/>
    </location>
</feature>
<evidence type="ECO:0000313" key="3">
    <source>
        <dbReference type="Proteomes" id="UP000178347"/>
    </source>
</evidence>
<dbReference type="Proteomes" id="UP000178347">
    <property type="component" value="Unassembled WGS sequence"/>
</dbReference>
<feature type="transmembrane region" description="Helical" evidence="1">
    <location>
        <begin position="348"/>
        <end position="374"/>
    </location>
</feature>
<dbReference type="EMBL" id="MFQN01000002">
    <property type="protein sequence ID" value="OGH75781.1"/>
    <property type="molecule type" value="Genomic_DNA"/>
</dbReference>
<dbReference type="AlphaFoldDB" id="A0A1F6MVZ7"/>
<evidence type="ECO:0000313" key="2">
    <source>
        <dbReference type="EMBL" id="OGH75781.1"/>
    </source>
</evidence>
<keyword evidence="1" id="KW-0472">Membrane</keyword>